<gene>
    <name evidence="9" type="primary">msrB</name>
    <name evidence="9" type="ORF">COW81_02420</name>
</gene>
<evidence type="ECO:0000256" key="3">
    <source>
        <dbReference type="ARBA" id="ARBA00012499"/>
    </source>
</evidence>
<evidence type="ECO:0000256" key="5">
    <source>
        <dbReference type="ARBA" id="ARBA00022833"/>
    </source>
</evidence>
<dbReference type="Gene3D" id="2.170.150.20">
    <property type="entry name" value="Peptide methionine sulfoxide reductase"/>
    <property type="match status" value="1"/>
</dbReference>
<dbReference type="AlphaFoldDB" id="A0A2H0DXX1"/>
<comment type="cofactor">
    <cofactor evidence="1">
        <name>Zn(2+)</name>
        <dbReference type="ChEBI" id="CHEBI:29105"/>
    </cofactor>
</comment>
<keyword evidence="6" id="KW-0560">Oxidoreductase</keyword>
<dbReference type="InterPro" id="IPR002579">
    <property type="entry name" value="Met_Sox_Rdtase_MsrB_dom"/>
</dbReference>
<comment type="caution">
    <text evidence="9">The sequence shown here is derived from an EMBL/GenBank/DDBJ whole genome shotgun (WGS) entry which is preliminary data.</text>
</comment>
<dbReference type="PANTHER" id="PTHR10173">
    <property type="entry name" value="METHIONINE SULFOXIDE REDUCTASE"/>
    <property type="match status" value="1"/>
</dbReference>
<comment type="similarity">
    <text evidence="2">Belongs to the MsrB Met sulfoxide reductase family.</text>
</comment>
<evidence type="ECO:0000313" key="10">
    <source>
        <dbReference type="Proteomes" id="UP000231143"/>
    </source>
</evidence>
<evidence type="ECO:0000256" key="7">
    <source>
        <dbReference type="ARBA" id="ARBA00048488"/>
    </source>
</evidence>
<feature type="domain" description="MsrB" evidence="8">
    <location>
        <begin position="3"/>
        <end position="124"/>
    </location>
</feature>
<dbReference type="Proteomes" id="UP000231143">
    <property type="component" value="Unassembled WGS sequence"/>
</dbReference>
<dbReference type="PROSITE" id="PS51790">
    <property type="entry name" value="MSRB"/>
    <property type="match status" value="1"/>
</dbReference>
<dbReference type="FunFam" id="2.170.150.20:FF:000001">
    <property type="entry name" value="Peptide methionine sulfoxide reductase MsrB"/>
    <property type="match status" value="1"/>
</dbReference>
<dbReference type="GO" id="GO:0030091">
    <property type="term" value="P:protein repair"/>
    <property type="evidence" value="ECO:0007669"/>
    <property type="project" value="InterPro"/>
</dbReference>
<dbReference type="NCBIfam" id="TIGR00357">
    <property type="entry name" value="peptide-methionine (R)-S-oxide reductase MsrB"/>
    <property type="match status" value="1"/>
</dbReference>
<reference evidence="9 10" key="1">
    <citation type="submission" date="2017-09" db="EMBL/GenBank/DDBJ databases">
        <title>Depth-based differentiation of microbial function through sediment-hosted aquifers and enrichment of novel symbionts in the deep terrestrial subsurface.</title>
        <authorList>
            <person name="Probst A.J."/>
            <person name="Ladd B."/>
            <person name="Jarett J.K."/>
            <person name="Geller-Mcgrath D.E."/>
            <person name="Sieber C.M."/>
            <person name="Emerson J.B."/>
            <person name="Anantharaman K."/>
            <person name="Thomas B.C."/>
            <person name="Malmstrom R."/>
            <person name="Stieglmeier M."/>
            <person name="Klingl A."/>
            <person name="Woyke T."/>
            <person name="Ryan C.M."/>
            <person name="Banfield J.F."/>
        </authorList>
    </citation>
    <scope>NUCLEOTIDE SEQUENCE [LARGE SCALE GENOMIC DNA]</scope>
    <source>
        <strain evidence="9">CG22_combo_CG10-13_8_21_14_all_36_13</strain>
    </source>
</reference>
<dbReference type="GO" id="GO:0033743">
    <property type="term" value="F:peptide-methionine (R)-S-oxide reductase activity"/>
    <property type="evidence" value="ECO:0007669"/>
    <property type="project" value="UniProtKB-EC"/>
</dbReference>
<dbReference type="GO" id="GO:0006979">
    <property type="term" value="P:response to oxidative stress"/>
    <property type="evidence" value="ECO:0007669"/>
    <property type="project" value="InterPro"/>
</dbReference>
<dbReference type="GO" id="GO:0005737">
    <property type="term" value="C:cytoplasm"/>
    <property type="evidence" value="ECO:0007669"/>
    <property type="project" value="TreeGrafter"/>
</dbReference>
<accession>A0A2H0DXX1</accession>
<dbReference type="InterPro" id="IPR011057">
    <property type="entry name" value="Mss4-like_sf"/>
</dbReference>
<evidence type="ECO:0000256" key="4">
    <source>
        <dbReference type="ARBA" id="ARBA00022723"/>
    </source>
</evidence>
<name>A0A2H0DXX1_9BACT</name>
<proteinExistence type="inferred from homology"/>
<evidence type="ECO:0000313" key="9">
    <source>
        <dbReference type="EMBL" id="PIP87013.1"/>
    </source>
</evidence>
<protein>
    <recommendedName>
        <fullName evidence="3">peptide-methionine (R)-S-oxide reductase</fullName>
        <ecNumber evidence="3">1.8.4.12</ecNumber>
    </recommendedName>
</protein>
<sequence length="127" mass="14263">MDKDSFEDKLTDEEYLVLREKGTEAPFSGKYVNTKEKGQYKCKACGNALFSSDTKFDSGTGWPSFDQAIDGAVKYEKDEAYGMNRTEVLCAKCDSHLGHVFDDGPETTGKRYCINSICLDLEKENEN</sequence>
<dbReference type="InterPro" id="IPR028427">
    <property type="entry name" value="Met_Sox_Rdtase_MsrB"/>
</dbReference>
<keyword evidence="5" id="KW-0862">Zinc</keyword>
<evidence type="ECO:0000256" key="2">
    <source>
        <dbReference type="ARBA" id="ARBA00007174"/>
    </source>
</evidence>
<dbReference type="SUPFAM" id="SSF51316">
    <property type="entry name" value="Mss4-like"/>
    <property type="match status" value="1"/>
</dbReference>
<keyword evidence="4" id="KW-0479">Metal-binding</keyword>
<comment type="catalytic activity">
    <reaction evidence="7">
        <text>L-methionyl-[protein] + [thioredoxin]-disulfide + H2O = L-methionyl-(R)-S-oxide-[protein] + [thioredoxin]-dithiol</text>
        <dbReference type="Rhea" id="RHEA:24164"/>
        <dbReference type="Rhea" id="RHEA-COMP:10698"/>
        <dbReference type="Rhea" id="RHEA-COMP:10700"/>
        <dbReference type="Rhea" id="RHEA-COMP:12313"/>
        <dbReference type="Rhea" id="RHEA-COMP:12314"/>
        <dbReference type="ChEBI" id="CHEBI:15377"/>
        <dbReference type="ChEBI" id="CHEBI:16044"/>
        <dbReference type="ChEBI" id="CHEBI:29950"/>
        <dbReference type="ChEBI" id="CHEBI:45764"/>
        <dbReference type="ChEBI" id="CHEBI:50058"/>
        <dbReference type="EC" id="1.8.4.12"/>
    </reaction>
</comment>
<organism evidence="9 10">
    <name type="scientific">Candidatus Campbellbacteria bacterium CG22_combo_CG10-13_8_21_14_all_36_13</name>
    <dbReference type="NCBI Taxonomy" id="1974529"/>
    <lineage>
        <taxon>Bacteria</taxon>
        <taxon>Candidatus Campbelliibacteriota</taxon>
    </lineage>
</organism>
<dbReference type="PANTHER" id="PTHR10173:SF52">
    <property type="entry name" value="METHIONINE-R-SULFOXIDE REDUCTASE B1"/>
    <property type="match status" value="1"/>
</dbReference>
<dbReference type="Pfam" id="PF01641">
    <property type="entry name" value="SelR"/>
    <property type="match status" value="1"/>
</dbReference>
<evidence type="ECO:0000256" key="6">
    <source>
        <dbReference type="ARBA" id="ARBA00023002"/>
    </source>
</evidence>
<evidence type="ECO:0000256" key="1">
    <source>
        <dbReference type="ARBA" id="ARBA00001947"/>
    </source>
</evidence>
<evidence type="ECO:0000259" key="8">
    <source>
        <dbReference type="PROSITE" id="PS51790"/>
    </source>
</evidence>
<dbReference type="GO" id="GO:0046872">
    <property type="term" value="F:metal ion binding"/>
    <property type="evidence" value="ECO:0007669"/>
    <property type="project" value="UniProtKB-KW"/>
</dbReference>
<dbReference type="EC" id="1.8.4.12" evidence="3"/>
<dbReference type="EMBL" id="PCTT01000032">
    <property type="protein sequence ID" value="PIP87013.1"/>
    <property type="molecule type" value="Genomic_DNA"/>
</dbReference>